<gene>
    <name evidence="1" type="ORF">AA314_00195</name>
</gene>
<reference evidence="1 2" key="1">
    <citation type="submission" date="2015-05" db="EMBL/GenBank/DDBJ databases">
        <title>Genome assembly of Archangium gephyra DSM 2261.</title>
        <authorList>
            <person name="Sharma G."/>
            <person name="Subramanian S."/>
        </authorList>
    </citation>
    <scope>NUCLEOTIDE SEQUENCE [LARGE SCALE GENOMIC DNA]</scope>
    <source>
        <strain evidence="1 2">DSM 2261</strain>
    </source>
</reference>
<name>A0AAC8Q1G2_9BACT</name>
<dbReference type="SUPFAM" id="SSF55073">
    <property type="entry name" value="Nucleotide cyclase"/>
    <property type="match status" value="1"/>
</dbReference>
<dbReference type="AlphaFoldDB" id="A0AAC8Q1G2"/>
<evidence type="ECO:0000313" key="2">
    <source>
        <dbReference type="Proteomes" id="UP000035579"/>
    </source>
</evidence>
<dbReference type="EMBL" id="CP011509">
    <property type="protein sequence ID" value="AKI98568.1"/>
    <property type="molecule type" value="Genomic_DNA"/>
</dbReference>
<dbReference type="RefSeq" id="WP_156349823.1">
    <property type="nucleotide sequence ID" value="NZ_CP011509.1"/>
</dbReference>
<accession>A0AAC8Q1G2</accession>
<dbReference type="KEGG" id="age:AA314_00195"/>
<protein>
    <submittedName>
        <fullName evidence="1">Adenylate cyclase</fullName>
    </submittedName>
</protein>
<organism evidence="1 2">
    <name type="scientific">Archangium gephyra</name>
    <dbReference type="NCBI Taxonomy" id="48"/>
    <lineage>
        <taxon>Bacteria</taxon>
        <taxon>Pseudomonadati</taxon>
        <taxon>Myxococcota</taxon>
        <taxon>Myxococcia</taxon>
        <taxon>Myxococcales</taxon>
        <taxon>Cystobacterineae</taxon>
        <taxon>Archangiaceae</taxon>
        <taxon>Archangium</taxon>
    </lineage>
</organism>
<dbReference type="InterPro" id="IPR029787">
    <property type="entry name" value="Nucleotide_cyclase"/>
</dbReference>
<proteinExistence type="predicted"/>
<evidence type="ECO:0000313" key="1">
    <source>
        <dbReference type="EMBL" id="AKI98568.1"/>
    </source>
</evidence>
<dbReference type="Proteomes" id="UP000035579">
    <property type="component" value="Chromosome"/>
</dbReference>
<sequence length="53" mass="5805">MRGPPGRASTRGTLLVGERTVELLAGHESGFEELPPVRLKGKPHSVPLFRALW</sequence>